<dbReference type="InterPro" id="IPR015797">
    <property type="entry name" value="NUDIX_hydrolase-like_dom_sf"/>
</dbReference>
<dbReference type="EMBL" id="JBHSWD010000001">
    <property type="protein sequence ID" value="MFC6592074.1"/>
    <property type="molecule type" value="Genomic_DNA"/>
</dbReference>
<gene>
    <name evidence="4" type="ORF">ACFP81_08715</name>
</gene>
<dbReference type="InterPro" id="IPR000086">
    <property type="entry name" value="NUDIX_hydrolase_dom"/>
</dbReference>
<dbReference type="PROSITE" id="PS51462">
    <property type="entry name" value="NUDIX"/>
    <property type="match status" value="1"/>
</dbReference>
<dbReference type="PANTHER" id="PTHR43046">
    <property type="entry name" value="GDP-MANNOSE MANNOSYL HYDROLASE"/>
    <property type="match status" value="1"/>
</dbReference>
<evidence type="ECO:0000256" key="1">
    <source>
        <dbReference type="ARBA" id="ARBA00001946"/>
    </source>
</evidence>
<keyword evidence="2" id="KW-0378">Hydrolase</keyword>
<feature type="domain" description="Nudix hydrolase" evidence="3">
    <location>
        <begin position="1"/>
        <end position="143"/>
    </location>
</feature>
<dbReference type="Pfam" id="PF00293">
    <property type="entry name" value="NUDIX"/>
    <property type="match status" value="1"/>
</dbReference>
<comment type="caution">
    <text evidence="4">The sequence shown here is derived from an EMBL/GenBank/DDBJ whole genome shotgun (WGS) entry which is preliminary data.</text>
</comment>
<evidence type="ECO:0000313" key="5">
    <source>
        <dbReference type="Proteomes" id="UP001596297"/>
    </source>
</evidence>
<organism evidence="4 5">
    <name type="scientific">Deinococcus lacus</name>
    <dbReference type="NCBI Taxonomy" id="392561"/>
    <lineage>
        <taxon>Bacteria</taxon>
        <taxon>Thermotogati</taxon>
        <taxon>Deinococcota</taxon>
        <taxon>Deinococci</taxon>
        <taxon>Deinococcales</taxon>
        <taxon>Deinococcaceae</taxon>
        <taxon>Deinococcus</taxon>
    </lineage>
</organism>
<comment type="cofactor">
    <cofactor evidence="1">
        <name>Mg(2+)</name>
        <dbReference type="ChEBI" id="CHEBI:18420"/>
    </cofactor>
</comment>
<evidence type="ECO:0000259" key="3">
    <source>
        <dbReference type="PROSITE" id="PS51462"/>
    </source>
</evidence>
<evidence type="ECO:0000313" key="4">
    <source>
        <dbReference type="EMBL" id="MFC6592074.1"/>
    </source>
</evidence>
<protein>
    <submittedName>
        <fullName evidence="4">NUDIX domain-containing protein</fullName>
    </submittedName>
</protein>
<reference evidence="5" key="1">
    <citation type="journal article" date="2019" name="Int. J. Syst. Evol. Microbiol.">
        <title>The Global Catalogue of Microorganisms (GCM) 10K type strain sequencing project: providing services to taxonomists for standard genome sequencing and annotation.</title>
        <authorList>
            <consortium name="The Broad Institute Genomics Platform"/>
            <consortium name="The Broad Institute Genome Sequencing Center for Infectious Disease"/>
            <person name="Wu L."/>
            <person name="Ma J."/>
        </authorList>
    </citation>
    <scope>NUCLEOTIDE SEQUENCE [LARGE SCALE GENOMIC DNA]</scope>
    <source>
        <strain evidence="5">CGMCC 1.15772</strain>
    </source>
</reference>
<evidence type="ECO:0000256" key="2">
    <source>
        <dbReference type="ARBA" id="ARBA00022801"/>
    </source>
</evidence>
<dbReference type="Gene3D" id="3.90.79.10">
    <property type="entry name" value="Nucleoside Triphosphate Pyrophosphohydrolase"/>
    <property type="match status" value="1"/>
</dbReference>
<dbReference type="Proteomes" id="UP001596297">
    <property type="component" value="Unassembled WGS sequence"/>
</dbReference>
<keyword evidence="5" id="KW-1185">Reference proteome</keyword>
<name>A0ABW1YCT3_9DEIO</name>
<sequence length="148" mass="16007">MADIRTDLDGTTFAVRAVILCQRGEKVLVEGGPYPFYNLPGGATALGESLRDAAAREWHEETGLTAGELRPVGLIENFFELGGRRWHELGFYYALAAPQSLGERLVNADNAANFLDWVSPDTADKPIYPAPALSLLDVPGGIPPHHPP</sequence>
<dbReference type="SUPFAM" id="SSF55811">
    <property type="entry name" value="Nudix"/>
    <property type="match status" value="1"/>
</dbReference>
<proteinExistence type="predicted"/>
<dbReference type="RefSeq" id="WP_380083090.1">
    <property type="nucleotide sequence ID" value="NZ_JBHSWD010000001.1"/>
</dbReference>
<dbReference type="PANTHER" id="PTHR43046:SF16">
    <property type="entry name" value="ADP-RIBOSE PYROPHOSPHATASE YJHB-RELATED"/>
    <property type="match status" value="1"/>
</dbReference>
<accession>A0ABW1YCT3</accession>